<feature type="non-terminal residue" evidence="2">
    <location>
        <position position="34"/>
    </location>
</feature>
<name>X0ZQV1_9ZZZZ</name>
<dbReference type="Gene3D" id="3.40.640.10">
    <property type="entry name" value="Type I PLP-dependent aspartate aminotransferase-like (Major domain)"/>
    <property type="match status" value="1"/>
</dbReference>
<evidence type="ECO:0000313" key="2">
    <source>
        <dbReference type="EMBL" id="GAG60442.1"/>
    </source>
</evidence>
<sequence>MGKDTGRIDYDNLRDLAIKNKPKLIIAGASAYPR</sequence>
<dbReference type="AlphaFoldDB" id="X0ZQV1"/>
<proteinExistence type="predicted"/>
<accession>X0ZQV1</accession>
<organism evidence="2">
    <name type="scientific">marine sediment metagenome</name>
    <dbReference type="NCBI Taxonomy" id="412755"/>
    <lineage>
        <taxon>unclassified sequences</taxon>
        <taxon>metagenomes</taxon>
        <taxon>ecological metagenomes</taxon>
    </lineage>
</organism>
<protein>
    <recommendedName>
        <fullName evidence="1">Serine hydroxymethyltransferase-like domain-containing protein</fullName>
    </recommendedName>
</protein>
<evidence type="ECO:0000259" key="1">
    <source>
        <dbReference type="Pfam" id="PF00464"/>
    </source>
</evidence>
<gene>
    <name evidence="2" type="ORF">S01H4_03946</name>
</gene>
<feature type="domain" description="Serine hydroxymethyltransferase-like" evidence="1">
    <location>
        <begin position="3"/>
        <end position="34"/>
    </location>
</feature>
<dbReference type="InterPro" id="IPR015421">
    <property type="entry name" value="PyrdxlP-dep_Trfase_major"/>
</dbReference>
<dbReference type="InterPro" id="IPR039429">
    <property type="entry name" value="SHMT-like_dom"/>
</dbReference>
<reference evidence="2" key="1">
    <citation type="journal article" date="2014" name="Front. Microbiol.">
        <title>High frequency of phylogenetically diverse reductive dehalogenase-homologous genes in deep subseafloor sedimentary metagenomes.</title>
        <authorList>
            <person name="Kawai M."/>
            <person name="Futagami T."/>
            <person name="Toyoda A."/>
            <person name="Takaki Y."/>
            <person name="Nishi S."/>
            <person name="Hori S."/>
            <person name="Arai W."/>
            <person name="Tsubouchi T."/>
            <person name="Morono Y."/>
            <person name="Uchiyama I."/>
            <person name="Ito T."/>
            <person name="Fujiyama A."/>
            <person name="Inagaki F."/>
            <person name="Takami H."/>
        </authorList>
    </citation>
    <scope>NUCLEOTIDE SEQUENCE</scope>
    <source>
        <strain evidence="2">Expedition CK06-06</strain>
    </source>
</reference>
<comment type="caution">
    <text evidence="2">The sequence shown here is derived from an EMBL/GenBank/DDBJ whole genome shotgun (WGS) entry which is preliminary data.</text>
</comment>
<dbReference type="SUPFAM" id="SSF53383">
    <property type="entry name" value="PLP-dependent transferases"/>
    <property type="match status" value="1"/>
</dbReference>
<dbReference type="InterPro" id="IPR015424">
    <property type="entry name" value="PyrdxlP-dep_Trfase"/>
</dbReference>
<dbReference type="EMBL" id="BART01001011">
    <property type="protein sequence ID" value="GAG60442.1"/>
    <property type="molecule type" value="Genomic_DNA"/>
</dbReference>
<dbReference type="Pfam" id="PF00464">
    <property type="entry name" value="SHMT"/>
    <property type="match status" value="1"/>
</dbReference>